<dbReference type="AlphaFoldDB" id="A0A6G7YRT1"/>
<dbReference type="PROSITE" id="PS51257">
    <property type="entry name" value="PROKAR_LIPOPROTEIN"/>
    <property type="match status" value="1"/>
</dbReference>
<dbReference type="Pfam" id="PF10531">
    <property type="entry name" value="SLBB"/>
    <property type="match status" value="1"/>
</dbReference>
<evidence type="ECO:0000256" key="2">
    <source>
        <dbReference type="SAM" id="SignalP"/>
    </source>
</evidence>
<dbReference type="PANTHER" id="PTHR33619">
    <property type="entry name" value="POLYSACCHARIDE EXPORT PROTEIN GFCE-RELATED"/>
    <property type="match status" value="1"/>
</dbReference>
<reference evidence="5 6" key="1">
    <citation type="submission" date="2020-03" db="EMBL/GenBank/DDBJ databases">
        <title>Sphingomonas sp. nov., isolated from fish.</title>
        <authorList>
            <person name="Hyun D.-W."/>
            <person name="Bae J.-W."/>
        </authorList>
    </citation>
    <scope>NUCLEOTIDE SEQUENCE [LARGE SCALE GENOMIC DNA]</scope>
    <source>
        <strain evidence="5 6">HDW15B</strain>
    </source>
</reference>
<dbReference type="EMBL" id="CP049869">
    <property type="protein sequence ID" value="QIK79450.1"/>
    <property type="molecule type" value="Genomic_DNA"/>
</dbReference>
<evidence type="ECO:0000259" key="4">
    <source>
        <dbReference type="Pfam" id="PF10531"/>
    </source>
</evidence>
<evidence type="ECO:0000256" key="1">
    <source>
        <dbReference type="ARBA" id="ARBA00022729"/>
    </source>
</evidence>
<feature type="chain" id="PRO_5026089535" evidence="2">
    <location>
        <begin position="29"/>
        <end position="236"/>
    </location>
</feature>
<gene>
    <name evidence="5" type="ORF">G7077_11590</name>
</gene>
<dbReference type="Gene3D" id="3.10.560.10">
    <property type="entry name" value="Outer membrane lipoprotein wza domain like"/>
    <property type="match status" value="1"/>
</dbReference>
<dbReference type="KEGG" id="spii:G7077_11590"/>
<protein>
    <submittedName>
        <fullName evidence="5">Polysaccharide export protein</fullName>
    </submittedName>
</protein>
<dbReference type="Gene3D" id="3.30.1950.10">
    <property type="entry name" value="wza like domain"/>
    <property type="match status" value="1"/>
</dbReference>
<feature type="domain" description="Soluble ligand binding" evidence="4">
    <location>
        <begin position="133"/>
        <end position="185"/>
    </location>
</feature>
<dbReference type="Proteomes" id="UP000503222">
    <property type="component" value="Chromosome"/>
</dbReference>
<sequence length="236" mass="25000">MAFKSGRRSSIPALIAVGAALLASGCHSVSPTLHQGEAALTATGIANPEMTPGVYRLGPADVVDINVAYEPDLSVDQASVDTAGNVSMPLLGTVRVGGKTAEEAAREIEALLGARYLRRPEVSVNITQFARQVVTVEGDVEEPGRYDVRGTSSLIQAVALARGPTRTARLNEVIIFRTVNGQRMGAMFDLRRIRRGFEPDPLVLGGDIVVVGTSELKGAFRDFLGAAPALAVFRPY</sequence>
<keyword evidence="6" id="KW-1185">Reference proteome</keyword>
<feature type="domain" description="Polysaccharide export protein N-terminal" evidence="3">
    <location>
        <begin position="52"/>
        <end position="127"/>
    </location>
</feature>
<dbReference type="PANTHER" id="PTHR33619:SF3">
    <property type="entry name" value="POLYSACCHARIDE EXPORT PROTEIN GFCE-RELATED"/>
    <property type="match status" value="1"/>
</dbReference>
<dbReference type="RefSeq" id="WP_166411837.1">
    <property type="nucleotide sequence ID" value="NZ_CP049869.1"/>
</dbReference>
<organism evidence="5 6">
    <name type="scientific">Sphingomonas piscis</name>
    <dbReference type="NCBI Taxonomy" id="2714943"/>
    <lineage>
        <taxon>Bacteria</taxon>
        <taxon>Pseudomonadati</taxon>
        <taxon>Pseudomonadota</taxon>
        <taxon>Alphaproteobacteria</taxon>
        <taxon>Sphingomonadales</taxon>
        <taxon>Sphingomonadaceae</taxon>
        <taxon>Sphingomonas</taxon>
    </lineage>
</organism>
<dbReference type="GO" id="GO:0015159">
    <property type="term" value="F:polysaccharide transmembrane transporter activity"/>
    <property type="evidence" value="ECO:0007669"/>
    <property type="project" value="InterPro"/>
</dbReference>
<evidence type="ECO:0000313" key="6">
    <source>
        <dbReference type="Proteomes" id="UP000503222"/>
    </source>
</evidence>
<dbReference type="InterPro" id="IPR019554">
    <property type="entry name" value="Soluble_ligand-bd"/>
</dbReference>
<accession>A0A6G7YRT1</accession>
<proteinExistence type="predicted"/>
<evidence type="ECO:0000259" key="3">
    <source>
        <dbReference type="Pfam" id="PF02563"/>
    </source>
</evidence>
<name>A0A6G7YRT1_9SPHN</name>
<dbReference type="InterPro" id="IPR003715">
    <property type="entry name" value="Poly_export_N"/>
</dbReference>
<evidence type="ECO:0000313" key="5">
    <source>
        <dbReference type="EMBL" id="QIK79450.1"/>
    </source>
</evidence>
<feature type="signal peptide" evidence="2">
    <location>
        <begin position="1"/>
        <end position="28"/>
    </location>
</feature>
<dbReference type="InterPro" id="IPR049712">
    <property type="entry name" value="Poly_export"/>
</dbReference>
<dbReference type="Pfam" id="PF02563">
    <property type="entry name" value="Poly_export"/>
    <property type="match status" value="1"/>
</dbReference>
<keyword evidence="1 2" id="KW-0732">Signal</keyword>